<evidence type="ECO:0000259" key="4">
    <source>
        <dbReference type="PROSITE" id="PS51733"/>
    </source>
</evidence>
<dbReference type="AlphaFoldDB" id="A0A094XBC1"/>
<keyword evidence="2 3" id="KW-0012">Acyltransferase</keyword>
<organism evidence="5 7">
    <name type="scientific">Alkalihalobacillus alcalophilus ATCC 27647 = CGMCC 1.3604</name>
    <dbReference type="NCBI Taxonomy" id="1218173"/>
    <lineage>
        <taxon>Bacteria</taxon>
        <taxon>Bacillati</taxon>
        <taxon>Bacillota</taxon>
        <taxon>Bacilli</taxon>
        <taxon>Bacillales</taxon>
        <taxon>Bacillaceae</taxon>
        <taxon>Alkalihalobacillus</taxon>
    </lineage>
</organism>
<dbReference type="PROSITE" id="PS51733">
    <property type="entry name" value="BPL_LPL_CATALYTIC"/>
    <property type="match status" value="1"/>
</dbReference>
<dbReference type="PANTHER" id="PTHR43679">
    <property type="entry name" value="OCTANOYLTRANSFERASE LIPM-RELATED"/>
    <property type="match status" value="1"/>
</dbReference>
<comment type="catalytic activity">
    <reaction evidence="3">
        <text>N(6)-octanoyl-L-lysyl-[glycine-cleavage complex H protein] + L-lysyl-[lipoyl-carrier protein] = N(6)-octanoyl-L-lysyl-[lipoyl-carrier protein] + L-lysyl-[glycine-cleavage complex H protein]</text>
        <dbReference type="Rhea" id="RHEA:20213"/>
        <dbReference type="Rhea" id="RHEA-COMP:10500"/>
        <dbReference type="Rhea" id="RHEA-COMP:10501"/>
        <dbReference type="Rhea" id="RHEA-COMP:10503"/>
        <dbReference type="Rhea" id="RHEA-COMP:10504"/>
        <dbReference type="ChEBI" id="CHEBI:29969"/>
        <dbReference type="ChEBI" id="CHEBI:78809"/>
        <dbReference type="EC" id="2.3.1.204"/>
    </reaction>
</comment>
<accession>A0A094XBC1</accession>
<evidence type="ECO:0000256" key="2">
    <source>
        <dbReference type="ARBA" id="ARBA00023315"/>
    </source>
</evidence>
<dbReference type="RefSeq" id="WP_003321190.1">
    <property type="nucleotide sequence ID" value="NZ_ALPT02000080.1"/>
</dbReference>
<feature type="active site" description="Acyl-thioester intermediate" evidence="3">
    <location>
        <position position="145"/>
    </location>
</feature>
<dbReference type="OrthoDB" id="2080934at2"/>
<evidence type="ECO:0000313" key="7">
    <source>
        <dbReference type="Proteomes" id="UP000002754"/>
    </source>
</evidence>
<dbReference type="CDD" id="cd16443">
    <property type="entry name" value="LplA"/>
    <property type="match status" value="1"/>
</dbReference>
<dbReference type="EMBL" id="ALPT02000080">
    <property type="protein sequence ID" value="KGA96105.1"/>
    <property type="molecule type" value="Genomic_DNA"/>
</dbReference>
<dbReference type="Gene3D" id="3.30.930.10">
    <property type="entry name" value="Bira Bifunctional Protein, Domain 2"/>
    <property type="match status" value="1"/>
</dbReference>
<protein>
    <recommendedName>
        <fullName evidence="3">Octanoyl-[GcvH]:protein N-octanoyltransferase</fullName>
        <ecNumber evidence="3">2.3.1.204</ecNumber>
    </recommendedName>
    <alternativeName>
        <fullName evidence="3">Octanoyl-[GcvH]:E2 amidotransferase</fullName>
    </alternativeName>
</protein>
<comment type="similarity">
    <text evidence="3">Belongs to the octanoyltransferase LipL family.</text>
</comment>
<evidence type="ECO:0000313" key="6">
    <source>
        <dbReference type="EMBL" id="THG90016.1"/>
    </source>
</evidence>
<reference evidence="5 7" key="1">
    <citation type="journal article" date="2014" name="Genome Announc.">
        <title>Draft Genome Sequence of Bacillus alcalophilus AV1934, a Classic Alkaliphile Isolated from Human Feces in 1934.</title>
        <authorList>
            <person name="Attie O."/>
            <person name="Jayaprakash A."/>
            <person name="Shah H."/>
            <person name="Paulsen I.T."/>
            <person name="Morino M."/>
            <person name="Takahashi Y."/>
            <person name="Narumi I."/>
            <person name="Sachidanandam R."/>
            <person name="Satoh K."/>
            <person name="Ito M."/>
            <person name="Krulwich T.A."/>
        </authorList>
    </citation>
    <scope>NUCLEOTIDE SEQUENCE [LARGE SCALE GENOMIC DNA]</scope>
    <source>
        <strain evidence="5 7">AV1934</strain>
    </source>
</reference>
<evidence type="ECO:0000313" key="8">
    <source>
        <dbReference type="Proteomes" id="UP000297014"/>
    </source>
</evidence>
<comment type="miscellaneous">
    <text evidence="3">The reaction proceeds via a thioester-linked acyl-enzyme intermediate.</text>
</comment>
<dbReference type="GO" id="GO:0009249">
    <property type="term" value="P:protein lipoylation"/>
    <property type="evidence" value="ECO:0007669"/>
    <property type="project" value="UniProtKB-UniRule"/>
</dbReference>
<dbReference type="EC" id="2.3.1.204" evidence="3"/>
<dbReference type="InterPro" id="IPR045864">
    <property type="entry name" value="aa-tRNA-synth_II/BPL/LPL"/>
</dbReference>
<proteinExistence type="inferred from homology"/>
<name>A0A094XBC1_ALKAL</name>
<comment type="pathway">
    <text evidence="3">Protein modification; protein lipoylation via endogenous pathway; protein N(6)-(lipoyl)lysine from octanoyl-[acyl-carrier-protein].</text>
</comment>
<feature type="domain" description="BPL/LPL catalytic" evidence="4">
    <location>
        <begin position="43"/>
        <end position="225"/>
    </location>
</feature>
<dbReference type="GO" id="GO:0033819">
    <property type="term" value="F:lipoyl(octanoyl) transferase activity"/>
    <property type="evidence" value="ECO:0007669"/>
    <property type="project" value="InterPro"/>
</dbReference>
<dbReference type="PANTHER" id="PTHR43679:SF2">
    <property type="entry name" value="OCTANOYL-[GCVH]:PROTEIN N-OCTANOYLTRANSFERASE"/>
    <property type="match status" value="1"/>
</dbReference>
<gene>
    <name evidence="3" type="primary">lipL</name>
    <name evidence="6" type="ORF">AJ85_13910</name>
    <name evidence="5" type="ORF">BALCAV_0218315</name>
</gene>
<evidence type="ECO:0000256" key="3">
    <source>
        <dbReference type="HAMAP-Rule" id="MF_02119"/>
    </source>
</evidence>
<keyword evidence="7" id="KW-1185">Reference proteome</keyword>
<sequence length="274" mass="30429">MDQSNHFFKQTWRFIDHSTLGLTFSALDSFAYDDSICTSIGNNESPATIRTWVHADTVVLGTQDSRLPTIADGINYLTSNQYSSIVRNSGGLAVVLDEDVFNLSLIIKEEKGLSINMGYVLMLELVQKMFPESSITAGEVVGSYCPGSYDLSIAGKKFAGISQRRIRNGVAVQIYLCVRGSGSKRAELIREFYERAVQGKEANFDYPHVVPETMASLAELTGKDLSIQDVTLRCLKAMQQLNAKLEMGSLTELEKELFIKNVARVYARNEKCLP</sequence>
<dbReference type="HAMAP" id="MF_02119">
    <property type="entry name" value="LipL"/>
    <property type="match status" value="1"/>
</dbReference>
<dbReference type="Proteomes" id="UP000002754">
    <property type="component" value="Unassembled WGS sequence"/>
</dbReference>
<dbReference type="InterPro" id="IPR004143">
    <property type="entry name" value="BPL_LPL_catalytic"/>
</dbReference>
<dbReference type="InterPro" id="IPR050664">
    <property type="entry name" value="Octanoyltrans_LipM/LipL"/>
</dbReference>
<keyword evidence="1 3" id="KW-0808">Transferase</keyword>
<dbReference type="STRING" id="1218173.BALCAV_0218315"/>
<comment type="caution">
    <text evidence="5">The sequence shown here is derived from an EMBL/GenBank/DDBJ whole genome shotgun (WGS) entry which is preliminary data.</text>
</comment>
<comment type="function">
    <text evidence="3">Catalyzes the amidotransfer (transamidation) of the octanoyl moiety from octanoyl-GcvH to the lipoyl domain of the E2 subunit of lipoate-dependent enzymes.</text>
</comment>
<reference evidence="6 8" key="2">
    <citation type="submission" date="2014-01" db="EMBL/GenBank/DDBJ databases">
        <title>Draft genome sequencing of Bacillus alcalophilus CGMCC 1.3604.</title>
        <authorList>
            <person name="Yang J."/>
            <person name="Diao L."/>
            <person name="Yang S."/>
        </authorList>
    </citation>
    <scope>NUCLEOTIDE SEQUENCE [LARGE SCALE GENOMIC DNA]</scope>
    <source>
        <strain evidence="6 8">CGMCC 1.3604</strain>
    </source>
</reference>
<dbReference type="InterPro" id="IPR024897">
    <property type="entry name" value="LipL"/>
</dbReference>
<dbReference type="SUPFAM" id="SSF55681">
    <property type="entry name" value="Class II aaRS and biotin synthetases"/>
    <property type="match status" value="1"/>
</dbReference>
<dbReference type="Proteomes" id="UP000297014">
    <property type="component" value="Unassembled WGS sequence"/>
</dbReference>
<feature type="site" description="Lowers pKa of active site Cys" evidence="3">
    <location>
        <position position="157"/>
    </location>
</feature>
<dbReference type="EMBL" id="JALP01000184">
    <property type="protein sequence ID" value="THG90016.1"/>
    <property type="molecule type" value="Genomic_DNA"/>
</dbReference>
<evidence type="ECO:0000313" key="5">
    <source>
        <dbReference type="EMBL" id="KGA96105.1"/>
    </source>
</evidence>
<evidence type="ECO:0000256" key="1">
    <source>
        <dbReference type="ARBA" id="ARBA00022679"/>
    </source>
</evidence>
<dbReference type="Pfam" id="PF21948">
    <property type="entry name" value="LplA-B_cat"/>
    <property type="match status" value="1"/>
</dbReference>
<dbReference type="eggNOG" id="COG0095">
    <property type="taxonomic scope" value="Bacteria"/>
</dbReference>
<dbReference type="GO" id="GO:0009107">
    <property type="term" value="P:lipoate biosynthetic process"/>
    <property type="evidence" value="ECO:0007669"/>
    <property type="project" value="UniProtKB-UniRule"/>
</dbReference>